<sequence>MKPIGTSAAIVAKLQNAVQIAMQDPEMKERLSTLGIEPIGSTSEELLATIKSQIKQYTKVAREAKISID</sequence>
<proteinExistence type="inferred from homology"/>
<reference evidence="2 3" key="1">
    <citation type="journal article" date="2018" name="Nat. Biotechnol.">
        <title>A standardized bacterial taxonomy based on genome phylogeny substantially revises the tree of life.</title>
        <authorList>
            <person name="Parks D.H."/>
            <person name="Chuvochina M."/>
            <person name="Waite D.W."/>
            <person name="Rinke C."/>
            <person name="Skarshewski A."/>
            <person name="Chaumeil P.A."/>
            <person name="Hugenholtz P."/>
        </authorList>
    </citation>
    <scope>NUCLEOTIDE SEQUENCE [LARGE SCALE GENOMIC DNA]</scope>
    <source>
        <strain evidence="2">UBA10707</strain>
    </source>
</reference>
<dbReference type="PANTHER" id="PTHR42928">
    <property type="entry name" value="TRICARBOXYLATE-BINDING PROTEIN"/>
    <property type="match status" value="1"/>
</dbReference>
<comment type="caution">
    <text evidence="2">The sequence shown here is derived from an EMBL/GenBank/DDBJ whole genome shotgun (WGS) entry which is preliminary data.</text>
</comment>
<dbReference type="Pfam" id="PF03401">
    <property type="entry name" value="TctC"/>
    <property type="match status" value="1"/>
</dbReference>
<dbReference type="AlphaFoldDB" id="A0A356LCJ5"/>
<accession>A0A356LCJ5</accession>
<protein>
    <recommendedName>
        <fullName evidence="4">Tripartite tricarboxylate transporter family receptor</fullName>
    </recommendedName>
</protein>
<dbReference type="Gene3D" id="3.40.190.150">
    <property type="entry name" value="Bordetella uptake gene, domain 1"/>
    <property type="match status" value="1"/>
</dbReference>
<dbReference type="PANTHER" id="PTHR42928:SF5">
    <property type="entry name" value="BLR1237 PROTEIN"/>
    <property type="match status" value="1"/>
</dbReference>
<dbReference type="InterPro" id="IPR042100">
    <property type="entry name" value="Bug_dom1"/>
</dbReference>
<dbReference type="Proteomes" id="UP000264036">
    <property type="component" value="Unassembled WGS sequence"/>
</dbReference>
<evidence type="ECO:0000256" key="1">
    <source>
        <dbReference type="ARBA" id="ARBA00006987"/>
    </source>
</evidence>
<evidence type="ECO:0000313" key="3">
    <source>
        <dbReference type="Proteomes" id="UP000264036"/>
    </source>
</evidence>
<comment type="similarity">
    <text evidence="1">Belongs to the UPF0065 (bug) family.</text>
</comment>
<name>A0A356LCJ5_9BURK</name>
<evidence type="ECO:0008006" key="4">
    <source>
        <dbReference type="Google" id="ProtNLM"/>
    </source>
</evidence>
<evidence type="ECO:0000313" key="2">
    <source>
        <dbReference type="EMBL" id="HBP28697.1"/>
    </source>
</evidence>
<organism evidence="2 3">
    <name type="scientific">Advenella kashmirensis</name>
    <dbReference type="NCBI Taxonomy" id="310575"/>
    <lineage>
        <taxon>Bacteria</taxon>
        <taxon>Pseudomonadati</taxon>
        <taxon>Pseudomonadota</taxon>
        <taxon>Betaproteobacteria</taxon>
        <taxon>Burkholderiales</taxon>
        <taxon>Alcaligenaceae</taxon>
    </lineage>
</organism>
<gene>
    <name evidence="2" type="ORF">DD666_04710</name>
</gene>
<dbReference type="InterPro" id="IPR005064">
    <property type="entry name" value="BUG"/>
</dbReference>
<dbReference type="EMBL" id="DOEK01000008">
    <property type="protein sequence ID" value="HBP28697.1"/>
    <property type="molecule type" value="Genomic_DNA"/>
</dbReference>